<comment type="caution">
    <text evidence="2">The sequence shown here is derived from an EMBL/GenBank/DDBJ whole genome shotgun (WGS) entry which is preliminary data.</text>
</comment>
<name>A0ABR8ZES3_9FLAO</name>
<evidence type="ECO:0000313" key="3">
    <source>
        <dbReference type="Proteomes" id="UP000637299"/>
    </source>
</evidence>
<dbReference type="EMBL" id="JACYFS010000005">
    <property type="protein sequence ID" value="MBD8083795.1"/>
    <property type="molecule type" value="Genomic_DNA"/>
</dbReference>
<dbReference type="RefSeq" id="WP_191737642.1">
    <property type="nucleotide sequence ID" value="NZ_JACYFS010000005.1"/>
</dbReference>
<evidence type="ECO:0008006" key="4">
    <source>
        <dbReference type="Google" id="ProtNLM"/>
    </source>
</evidence>
<dbReference type="Gene3D" id="2.180.10.10">
    <property type="entry name" value="RHS repeat-associated core"/>
    <property type="match status" value="1"/>
</dbReference>
<feature type="chain" id="PRO_5046033516" description="YD repeat-containing protein" evidence="1">
    <location>
        <begin position="24"/>
        <end position="356"/>
    </location>
</feature>
<reference evidence="2 3" key="1">
    <citation type="submission" date="2020-09" db="EMBL/GenBank/DDBJ databases">
        <title>Genome seq and assembly of Chryseobacterium sp.</title>
        <authorList>
            <person name="Chhetri G."/>
        </authorList>
    </citation>
    <scope>NUCLEOTIDE SEQUENCE [LARGE SCALE GENOMIC DNA]</scope>
    <source>
        <strain evidence="2 3">GCR10</strain>
    </source>
</reference>
<organism evidence="2 3">
    <name type="scientific">Chryseobacterium caseinilyticum</name>
    <dbReference type="NCBI Taxonomy" id="2771428"/>
    <lineage>
        <taxon>Bacteria</taxon>
        <taxon>Pseudomonadati</taxon>
        <taxon>Bacteroidota</taxon>
        <taxon>Flavobacteriia</taxon>
        <taxon>Flavobacteriales</taxon>
        <taxon>Weeksellaceae</taxon>
        <taxon>Chryseobacterium group</taxon>
        <taxon>Chryseobacterium</taxon>
    </lineage>
</organism>
<proteinExistence type="predicted"/>
<evidence type="ECO:0000256" key="1">
    <source>
        <dbReference type="SAM" id="SignalP"/>
    </source>
</evidence>
<dbReference type="Proteomes" id="UP000637299">
    <property type="component" value="Unassembled WGS sequence"/>
</dbReference>
<gene>
    <name evidence="2" type="ORF">IC610_15355</name>
</gene>
<feature type="signal peptide" evidence="1">
    <location>
        <begin position="1"/>
        <end position="23"/>
    </location>
</feature>
<evidence type="ECO:0000313" key="2">
    <source>
        <dbReference type="EMBL" id="MBD8083795.1"/>
    </source>
</evidence>
<keyword evidence="1" id="KW-0732">Signal</keyword>
<keyword evidence="3" id="KW-1185">Reference proteome</keyword>
<accession>A0ABR8ZES3</accession>
<sequence length="356" mass="41985">MNKLLLKLNFIFFLIGFFSSAQDYIVENDKLKGNVKSIDIFIIEYGNKEKPVEQQTFDIKGRPLITKKYSEGYLRSEERNQYNPNQIITTLCESCGENFDRYFSEFSIKENQKDPYSGYGTNDPSARTKTFKTPDKKRNIILEKFYNSEGYLISTSKSVFNLASKKLSTENYSSENELLSSSKNVYNKSNLITETISKSKNKPELKLNYSYDNQGRLILEKQNYNNSISETLYEHLKVQDTAKILKYSSNSRGDKRLHHIEKSYPQLQGKIVEKQNIFDNKLGNKRVYEYDENKKLTALKYINEQIEAIRELHYTYDKIGNWSEINISETINVIYDKEKPRKEIQKTKYIRRIEYY</sequence>
<protein>
    <recommendedName>
        <fullName evidence="4">YD repeat-containing protein</fullName>
    </recommendedName>
</protein>